<accession>A0A4R2E3Y6</accession>
<dbReference type="GO" id="GO:0003700">
    <property type="term" value="F:DNA-binding transcription factor activity"/>
    <property type="evidence" value="ECO:0007669"/>
    <property type="project" value="InterPro"/>
</dbReference>
<sequence length="279" mass="32626">MTWQLKNNLEIYTEEVMTQHIVVGRPYHPVQNALIFVRKGWIKVNYNLKAYTLLQNTVLRIQSNNIYEFVEFDPNIELRILAINSGFESIAAIKIRRFDARSFFSSSLQSHYQLTDAEFQELWEVLELLRNRLFLPNKDRMRKEIVHHLFLSAIYILADITNRYNQVTLTELNRADKITLEYIQLVTANFRKERSLSFYAQKLGISPKHLSETIKQTTGVTAGEIINQAIATEAKVLLSTPELTINHIARELNFSDQYAFSKFFKRLTNLSPSAFREKM</sequence>
<proteinExistence type="predicted"/>
<keyword evidence="1" id="KW-0805">Transcription regulation</keyword>
<evidence type="ECO:0000256" key="2">
    <source>
        <dbReference type="ARBA" id="ARBA00023125"/>
    </source>
</evidence>
<gene>
    <name evidence="5" type="ORF">CLV25_1216</name>
</gene>
<evidence type="ECO:0000256" key="1">
    <source>
        <dbReference type="ARBA" id="ARBA00023015"/>
    </source>
</evidence>
<dbReference type="Gene3D" id="1.10.10.60">
    <property type="entry name" value="Homeodomain-like"/>
    <property type="match status" value="1"/>
</dbReference>
<evidence type="ECO:0000259" key="4">
    <source>
        <dbReference type="PROSITE" id="PS01124"/>
    </source>
</evidence>
<dbReference type="EMBL" id="SLWB01000021">
    <property type="protein sequence ID" value="TCN62047.1"/>
    <property type="molecule type" value="Genomic_DNA"/>
</dbReference>
<dbReference type="Proteomes" id="UP000294830">
    <property type="component" value="Unassembled WGS sequence"/>
</dbReference>
<evidence type="ECO:0000313" key="6">
    <source>
        <dbReference type="Proteomes" id="UP000294830"/>
    </source>
</evidence>
<organism evidence="5 6">
    <name type="scientific">Acetobacteroides hydrogenigenes</name>
    <dbReference type="NCBI Taxonomy" id="979970"/>
    <lineage>
        <taxon>Bacteria</taxon>
        <taxon>Pseudomonadati</taxon>
        <taxon>Bacteroidota</taxon>
        <taxon>Bacteroidia</taxon>
        <taxon>Bacteroidales</taxon>
        <taxon>Rikenellaceae</taxon>
        <taxon>Acetobacteroides</taxon>
    </lineage>
</organism>
<evidence type="ECO:0000313" key="5">
    <source>
        <dbReference type="EMBL" id="TCN62047.1"/>
    </source>
</evidence>
<dbReference type="PANTHER" id="PTHR43280:SF32">
    <property type="entry name" value="TRANSCRIPTIONAL REGULATORY PROTEIN"/>
    <property type="match status" value="1"/>
</dbReference>
<dbReference type="PROSITE" id="PS01124">
    <property type="entry name" value="HTH_ARAC_FAMILY_2"/>
    <property type="match status" value="1"/>
</dbReference>
<comment type="caution">
    <text evidence="5">The sequence shown here is derived from an EMBL/GenBank/DDBJ whole genome shotgun (WGS) entry which is preliminary data.</text>
</comment>
<dbReference type="GO" id="GO:0043565">
    <property type="term" value="F:sequence-specific DNA binding"/>
    <property type="evidence" value="ECO:0007669"/>
    <property type="project" value="InterPro"/>
</dbReference>
<dbReference type="SMART" id="SM00342">
    <property type="entry name" value="HTH_ARAC"/>
    <property type="match status" value="1"/>
</dbReference>
<name>A0A4R2E3Y6_9BACT</name>
<dbReference type="InterPro" id="IPR018060">
    <property type="entry name" value="HTH_AraC"/>
</dbReference>
<keyword evidence="6" id="KW-1185">Reference proteome</keyword>
<dbReference type="Pfam" id="PF12833">
    <property type="entry name" value="HTH_18"/>
    <property type="match status" value="1"/>
</dbReference>
<keyword evidence="3" id="KW-0804">Transcription</keyword>
<dbReference type="SUPFAM" id="SSF46689">
    <property type="entry name" value="Homeodomain-like"/>
    <property type="match status" value="1"/>
</dbReference>
<dbReference type="InterPro" id="IPR009057">
    <property type="entry name" value="Homeodomain-like_sf"/>
</dbReference>
<protein>
    <submittedName>
        <fullName evidence="5">AraC-like DNA-binding protein</fullName>
    </submittedName>
</protein>
<reference evidence="5 6" key="1">
    <citation type="submission" date="2019-03" db="EMBL/GenBank/DDBJ databases">
        <title>Genomic Encyclopedia of Archaeal and Bacterial Type Strains, Phase II (KMG-II): from individual species to whole genera.</title>
        <authorList>
            <person name="Goeker M."/>
        </authorList>
    </citation>
    <scope>NUCLEOTIDE SEQUENCE [LARGE SCALE GENOMIC DNA]</scope>
    <source>
        <strain evidence="5 6">RL-C</strain>
    </source>
</reference>
<dbReference type="AlphaFoldDB" id="A0A4R2E3Y6"/>
<dbReference type="PANTHER" id="PTHR43280">
    <property type="entry name" value="ARAC-FAMILY TRANSCRIPTIONAL REGULATOR"/>
    <property type="match status" value="1"/>
</dbReference>
<evidence type="ECO:0000256" key="3">
    <source>
        <dbReference type="ARBA" id="ARBA00023163"/>
    </source>
</evidence>
<keyword evidence="2 5" id="KW-0238">DNA-binding</keyword>
<feature type="domain" description="HTH araC/xylS-type" evidence="4">
    <location>
        <begin position="180"/>
        <end position="278"/>
    </location>
</feature>
<dbReference type="RefSeq" id="WP_165877108.1">
    <property type="nucleotide sequence ID" value="NZ_SLWB01000021.1"/>
</dbReference>